<sequence length="258" mass="28550">MSNLKENSIGQVIVQVAKPKSSLMTIPFGVAVDTYTEVNRFKQSAIATEDTANASASFPPGPFSQHVTDNVDHKLCTLDGNNNFDGMGIIHVSNNENRLTHEDCHDVRNSLGDANTQIVSAALEYAEDCKKHTVVVAHDTDIQMLLMLHWKSSMYLYMLSDQQAKNENKEMWRIENLGISTGNVIRSNILFIPDCCDTTCASLGLALAVPTFVAAGDMGFHVFRLVVIAIELSAIIVTMRMFDQTKTVVELKRNQIEI</sequence>
<gene>
    <name evidence="1" type="ORF">LSAA_8239</name>
</gene>
<dbReference type="EMBL" id="HG994583">
    <property type="protein sequence ID" value="CAF2916603.1"/>
    <property type="molecule type" value="Genomic_DNA"/>
</dbReference>
<evidence type="ECO:0000313" key="1">
    <source>
        <dbReference type="EMBL" id="CAF2916603.1"/>
    </source>
</evidence>
<dbReference type="AlphaFoldDB" id="A0A7R8CSG6"/>
<keyword evidence="2" id="KW-1185">Reference proteome</keyword>
<organism evidence="1 2">
    <name type="scientific">Lepeophtheirus salmonis</name>
    <name type="common">Salmon louse</name>
    <name type="synonym">Caligus salmonis</name>
    <dbReference type="NCBI Taxonomy" id="72036"/>
    <lineage>
        <taxon>Eukaryota</taxon>
        <taxon>Metazoa</taxon>
        <taxon>Ecdysozoa</taxon>
        <taxon>Arthropoda</taxon>
        <taxon>Crustacea</taxon>
        <taxon>Multicrustacea</taxon>
        <taxon>Hexanauplia</taxon>
        <taxon>Copepoda</taxon>
        <taxon>Siphonostomatoida</taxon>
        <taxon>Caligidae</taxon>
        <taxon>Lepeophtheirus</taxon>
    </lineage>
</organism>
<protein>
    <submittedName>
        <fullName evidence="1">(salmon louse) hypothetical protein</fullName>
    </submittedName>
</protein>
<evidence type="ECO:0000313" key="2">
    <source>
        <dbReference type="Proteomes" id="UP000675881"/>
    </source>
</evidence>
<dbReference type="Proteomes" id="UP000675881">
    <property type="component" value="Chromosome 4"/>
</dbReference>
<reference evidence="1" key="1">
    <citation type="submission" date="2021-02" db="EMBL/GenBank/DDBJ databases">
        <authorList>
            <person name="Bekaert M."/>
        </authorList>
    </citation>
    <scope>NUCLEOTIDE SEQUENCE</scope>
    <source>
        <strain evidence="1">IoA-00</strain>
    </source>
</reference>
<accession>A0A7R8CSG6</accession>
<proteinExistence type="predicted"/>
<name>A0A7R8CSG6_LEPSM</name>